<dbReference type="GO" id="GO:0000160">
    <property type="term" value="P:phosphorelay signal transduction system"/>
    <property type="evidence" value="ECO:0007669"/>
    <property type="project" value="InterPro"/>
</dbReference>
<dbReference type="InterPro" id="IPR009057">
    <property type="entry name" value="Homeodomain-like_sf"/>
</dbReference>
<dbReference type="Proteomes" id="UP000622610">
    <property type="component" value="Unassembled WGS sequence"/>
</dbReference>
<comment type="caution">
    <text evidence="7">The sequence shown here is derived from an EMBL/GenBank/DDBJ whole genome shotgun (WGS) entry which is preliminary data.</text>
</comment>
<evidence type="ECO:0000259" key="5">
    <source>
        <dbReference type="PROSITE" id="PS01124"/>
    </source>
</evidence>
<reference evidence="7" key="1">
    <citation type="journal article" date="2014" name="Int. J. Syst. Evol. Microbiol.">
        <title>Complete genome sequence of Corynebacterium casei LMG S-19264T (=DSM 44701T), isolated from a smear-ripened cheese.</title>
        <authorList>
            <consortium name="US DOE Joint Genome Institute (JGI-PGF)"/>
            <person name="Walter F."/>
            <person name="Albersmeier A."/>
            <person name="Kalinowski J."/>
            <person name="Ruckert C."/>
        </authorList>
    </citation>
    <scope>NUCLEOTIDE SEQUENCE</scope>
    <source>
        <strain evidence="7">CCM 8433</strain>
    </source>
</reference>
<dbReference type="InterPro" id="IPR018062">
    <property type="entry name" value="HTH_AraC-typ_CS"/>
</dbReference>
<dbReference type="SUPFAM" id="SSF46689">
    <property type="entry name" value="Homeodomain-like"/>
    <property type="match status" value="1"/>
</dbReference>
<accession>A0A917JGS3</accession>
<dbReference type="PANTHER" id="PTHR43280">
    <property type="entry name" value="ARAC-FAMILY TRANSCRIPTIONAL REGULATOR"/>
    <property type="match status" value="1"/>
</dbReference>
<keyword evidence="2" id="KW-0238">DNA-binding</keyword>
<dbReference type="PANTHER" id="PTHR43280:SF28">
    <property type="entry name" value="HTH-TYPE TRANSCRIPTIONAL ACTIVATOR RHAS"/>
    <property type="match status" value="1"/>
</dbReference>
<dbReference type="GO" id="GO:0043565">
    <property type="term" value="F:sequence-specific DNA binding"/>
    <property type="evidence" value="ECO:0007669"/>
    <property type="project" value="InterPro"/>
</dbReference>
<evidence type="ECO:0000313" key="7">
    <source>
        <dbReference type="EMBL" id="GGI65535.1"/>
    </source>
</evidence>
<dbReference type="RefSeq" id="WP_188367372.1">
    <property type="nucleotide sequence ID" value="NZ_BMDT01000004.1"/>
</dbReference>
<evidence type="ECO:0008006" key="9">
    <source>
        <dbReference type="Google" id="ProtNLM"/>
    </source>
</evidence>
<dbReference type="InterPro" id="IPR001789">
    <property type="entry name" value="Sig_transdc_resp-reg_receiver"/>
</dbReference>
<evidence type="ECO:0000313" key="8">
    <source>
        <dbReference type="Proteomes" id="UP000622610"/>
    </source>
</evidence>
<keyword evidence="8" id="KW-1185">Reference proteome</keyword>
<dbReference type="SMART" id="SM00342">
    <property type="entry name" value="HTH_ARAC"/>
    <property type="match status" value="1"/>
</dbReference>
<dbReference type="CDD" id="cd17536">
    <property type="entry name" value="REC_YesN-like"/>
    <property type="match status" value="1"/>
</dbReference>
<dbReference type="PROSITE" id="PS01124">
    <property type="entry name" value="HTH_ARAC_FAMILY_2"/>
    <property type="match status" value="1"/>
</dbReference>
<dbReference type="InterPro" id="IPR018060">
    <property type="entry name" value="HTH_AraC"/>
</dbReference>
<dbReference type="GO" id="GO:0003700">
    <property type="term" value="F:DNA-binding transcription factor activity"/>
    <property type="evidence" value="ECO:0007669"/>
    <property type="project" value="InterPro"/>
</dbReference>
<organism evidence="7 8">
    <name type="scientific">Enterococcus alcedinis</name>
    <dbReference type="NCBI Taxonomy" id="1274384"/>
    <lineage>
        <taxon>Bacteria</taxon>
        <taxon>Bacillati</taxon>
        <taxon>Bacillota</taxon>
        <taxon>Bacilli</taxon>
        <taxon>Lactobacillales</taxon>
        <taxon>Enterococcaceae</taxon>
        <taxon>Enterococcus</taxon>
    </lineage>
</organism>
<keyword evidence="1" id="KW-0805">Transcription regulation</keyword>
<evidence type="ECO:0000256" key="2">
    <source>
        <dbReference type="ARBA" id="ARBA00023125"/>
    </source>
</evidence>
<dbReference type="PROSITE" id="PS00041">
    <property type="entry name" value="HTH_ARAC_FAMILY_1"/>
    <property type="match status" value="1"/>
</dbReference>
<dbReference type="PROSITE" id="PS50110">
    <property type="entry name" value="RESPONSE_REGULATORY"/>
    <property type="match status" value="1"/>
</dbReference>
<dbReference type="PRINTS" id="PR00032">
    <property type="entry name" value="HTHARAC"/>
</dbReference>
<dbReference type="AlphaFoldDB" id="A0A917JGS3"/>
<keyword evidence="3" id="KW-0804">Transcription</keyword>
<feature type="domain" description="Response regulatory" evidence="6">
    <location>
        <begin position="3"/>
        <end position="120"/>
    </location>
</feature>
<name>A0A917JGS3_9ENTE</name>
<evidence type="ECO:0000256" key="4">
    <source>
        <dbReference type="PROSITE-ProRule" id="PRU00169"/>
    </source>
</evidence>
<feature type="domain" description="HTH araC/xylS-type" evidence="5">
    <location>
        <begin position="394"/>
        <end position="492"/>
    </location>
</feature>
<dbReference type="SMART" id="SM00448">
    <property type="entry name" value="REC"/>
    <property type="match status" value="1"/>
</dbReference>
<sequence>MRTLLVVDDESEIRRGIIQGFNWQEQPYKIIGEAANGQQAIDFIQVSVPDIILLDIVMPIMNGIDLTSYLTKHYPQISVVILSNYSDFSYVKQALLNGAKNYLLKATLNESELFNTLDTLPIQETLENQPQRSIEEQLKDRFFSNHAIHKNDIQDSLFQYPYQTLLVTDLLFYEEDFVLKNKLTLTDLFPYSNIYWLTIQNYVIIIIDSKLVTTAINEAMVSYLQTIGFHDFFGYLRPFFDGNAQAPSLTFINDSPLNQRFYLNDQQIVTDETVITIQRLPIFSYETFHSFLNSLEEEAALNYCFRYLTLLDHQLFDEHEMKDFFSNLFYQLFQHIEKFYSAYSLVNINKVTTLSIINNSLTHKKLIENVQTQFTHFEQLFYSFKSNHHEQLKQELIKFIKENASKKITLRDAADFFHFNYTYFSSFFSQHFDLNFTDFLTRIRIEKAKTLLTEHQQNISEISAAVGFSDISYFSRVFKKETGYSPSTYRRKGVHID</sequence>
<evidence type="ECO:0000256" key="1">
    <source>
        <dbReference type="ARBA" id="ARBA00023015"/>
    </source>
</evidence>
<dbReference type="SUPFAM" id="SSF52172">
    <property type="entry name" value="CheY-like"/>
    <property type="match status" value="1"/>
</dbReference>
<reference evidence="7" key="2">
    <citation type="submission" date="2020-09" db="EMBL/GenBank/DDBJ databases">
        <authorList>
            <person name="Sun Q."/>
            <person name="Sedlacek I."/>
        </authorList>
    </citation>
    <scope>NUCLEOTIDE SEQUENCE</scope>
    <source>
        <strain evidence="7">CCM 8433</strain>
    </source>
</reference>
<dbReference type="Pfam" id="PF00072">
    <property type="entry name" value="Response_reg"/>
    <property type="match status" value="1"/>
</dbReference>
<protein>
    <recommendedName>
        <fullName evidence="9">DNA-binding response regulator</fullName>
    </recommendedName>
</protein>
<evidence type="ECO:0000259" key="6">
    <source>
        <dbReference type="PROSITE" id="PS50110"/>
    </source>
</evidence>
<feature type="modified residue" description="4-aspartylphosphate" evidence="4">
    <location>
        <position position="55"/>
    </location>
</feature>
<dbReference type="Pfam" id="PF12833">
    <property type="entry name" value="HTH_18"/>
    <property type="match status" value="1"/>
</dbReference>
<proteinExistence type="predicted"/>
<dbReference type="Gene3D" id="1.10.10.60">
    <property type="entry name" value="Homeodomain-like"/>
    <property type="match status" value="2"/>
</dbReference>
<dbReference type="InterPro" id="IPR011006">
    <property type="entry name" value="CheY-like_superfamily"/>
</dbReference>
<dbReference type="EMBL" id="BMDT01000004">
    <property type="protein sequence ID" value="GGI65535.1"/>
    <property type="molecule type" value="Genomic_DNA"/>
</dbReference>
<dbReference type="Gene3D" id="3.40.50.2300">
    <property type="match status" value="1"/>
</dbReference>
<gene>
    <name evidence="7" type="ORF">GCM10011482_11890</name>
</gene>
<dbReference type="InterPro" id="IPR020449">
    <property type="entry name" value="Tscrpt_reg_AraC-type_HTH"/>
</dbReference>
<evidence type="ECO:0000256" key="3">
    <source>
        <dbReference type="ARBA" id="ARBA00023163"/>
    </source>
</evidence>
<keyword evidence="4" id="KW-0597">Phosphoprotein</keyword>